<keyword evidence="4" id="KW-1185">Reference proteome</keyword>
<dbReference type="Proteomes" id="UP001338125">
    <property type="component" value="Unassembled WGS sequence"/>
</dbReference>
<dbReference type="Pfam" id="PF00724">
    <property type="entry name" value="Oxidored_FMN"/>
    <property type="match status" value="1"/>
</dbReference>
<dbReference type="PANTHER" id="PTHR22893">
    <property type="entry name" value="NADH OXIDOREDUCTASE-RELATED"/>
    <property type="match status" value="1"/>
</dbReference>
<reference evidence="3 4" key="1">
    <citation type="submission" date="2024-01" db="EMBL/GenBank/DDBJ databases">
        <title>Complete genome of Cladobotryum mycophilum ATHUM6906.</title>
        <authorList>
            <person name="Christinaki A.C."/>
            <person name="Myridakis A.I."/>
            <person name="Kouvelis V.N."/>
        </authorList>
    </citation>
    <scope>NUCLEOTIDE SEQUENCE [LARGE SCALE GENOMIC DNA]</scope>
    <source>
        <strain evidence="3 4">ATHUM6906</strain>
    </source>
</reference>
<proteinExistence type="predicted"/>
<dbReference type="CDD" id="cd02933">
    <property type="entry name" value="OYE_like_FMN"/>
    <property type="match status" value="1"/>
</dbReference>
<evidence type="ECO:0000256" key="1">
    <source>
        <dbReference type="ARBA" id="ARBA00022630"/>
    </source>
</evidence>
<sequence length="375" mass="41758">MDNSSRLFSPLRLGKCQLRHRVAMSPLTRFRADDLSVQVPFAKEYYAQRASVSGTFLVSEATSISRESVGFSNVPGIWNAEQVRAWREIADHVHSKGSFLFLQLWATGRSATPERLQSGDFDFASSSAVPMEPGGAVPRELTEEDIQSLIAGFAEAARRAIDAGMDGVELHAANGYLIDQFTQASCNQRKDKWGGSIENRARFAIEVTRSVVAAVGADRVGVKLSPWGKIQGMGTMQDLVPQFRYLVSGLRGLGLAYLRLSNSRWIDGIPQEEEDNSIYVHTWGASRPVLLEGGYDPISAQEEVDMRFKGYDVVIAFGRFFISNPDLPFRIKADIDLQKYNRDTFYTPISEKGYIDYPFSTAFLEEHSSEASLKL</sequence>
<keyword evidence="1" id="KW-0285">Flavoprotein</keyword>
<evidence type="ECO:0000313" key="4">
    <source>
        <dbReference type="Proteomes" id="UP001338125"/>
    </source>
</evidence>
<evidence type="ECO:0000259" key="2">
    <source>
        <dbReference type="Pfam" id="PF00724"/>
    </source>
</evidence>
<dbReference type="InterPro" id="IPR045247">
    <property type="entry name" value="Oye-like"/>
</dbReference>
<feature type="domain" description="NADH:flavin oxidoreductase/NADH oxidase N-terminal" evidence="2">
    <location>
        <begin position="7"/>
        <end position="337"/>
    </location>
</feature>
<dbReference type="SUPFAM" id="SSF51395">
    <property type="entry name" value="FMN-linked oxidoreductases"/>
    <property type="match status" value="1"/>
</dbReference>
<comment type="caution">
    <text evidence="3">The sequence shown here is derived from an EMBL/GenBank/DDBJ whole genome shotgun (WGS) entry which is preliminary data.</text>
</comment>
<dbReference type="PANTHER" id="PTHR22893:SF91">
    <property type="entry name" value="NADPH DEHYDROGENASE 2-RELATED"/>
    <property type="match status" value="1"/>
</dbReference>
<organism evidence="3 4">
    <name type="scientific">Cladobotryum mycophilum</name>
    <dbReference type="NCBI Taxonomy" id="491253"/>
    <lineage>
        <taxon>Eukaryota</taxon>
        <taxon>Fungi</taxon>
        <taxon>Dikarya</taxon>
        <taxon>Ascomycota</taxon>
        <taxon>Pezizomycotina</taxon>
        <taxon>Sordariomycetes</taxon>
        <taxon>Hypocreomycetidae</taxon>
        <taxon>Hypocreales</taxon>
        <taxon>Hypocreaceae</taxon>
        <taxon>Cladobotryum</taxon>
    </lineage>
</organism>
<evidence type="ECO:0000313" key="3">
    <source>
        <dbReference type="EMBL" id="KAK5990625.1"/>
    </source>
</evidence>
<protein>
    <submittedName>
        <fullName evidence="3">Chanoclavine-I aldehyde reductase easA</fullName>
    </submittedName>
</protein>
<accession>A0ABR0SER2</accession>
<dbReference type="Gene3D" id="3.20.20.70">
    <property type="entry name" value="Aldolase class I"/>
    <property type="match status" value="1"/>
</dbReference>
<gene>
    <name evidence="3" type="ORF">PT974_08894</name>
</gene>
<dbReference type="EMBL" id="JAVFKD010000014">
    <property type="protein sequence ID" value="KAK5990625.1"/>
    <property type="molecule type" value="Genomic_DNA"/>
</dbReference>
<name>A0ABR0SER2_9HYPO</name>
<dbReference type="InterPro" id="IPR013785">
    <property type="entry name" value="Aldolase_TIM"/>
</dbReference>
<dbReference type="InterPro" id="IPR001155">
    <property type="entry name" value="OxRdtase_FMN_N"/>
</dbReference>